<proteinExistence type="inferred from homology"/>
<sequence length="380" mass="40136">MTPGARISAAIEVLDRILAGQPAEQALLRWSRASRFAGSGDRAAVRDLVFDALRCRTSHAALGGALTGRGLMIGGLIAAGRDPGTLFTGEGHAPPPLAPDEGNGSADGRSDIPDWIRPLWDRSLGDQAAAVAQAMRHRAPVWLRVNMVKATPAEAVAVLGDDSIAAVPDPRLPTALRVMENERRLTQSHAYRNGLVELQDLSPQLACAALPVGPGMRVLDYCAGGGGKSLAIAGQADGLILVAHDADPARMRDLPRRAERAGVKVHIDSSPSGSFDLAIADVPCSGSGTWRRAPDAKWRLTDADLCALLSVQAAILRKAAARVRPGGHLAYMTCSVLDAENDGQVRAFLGDDPGFSQMARHLWTPLDGGDGFFLSLLVRR</sequence>
<dbReference type="OrthoDB" id="9810297at2"/>
<evidence type="ECO:0000256" key="6">
    <source>
        <dbReference type="SAM" id="MobiDB-lite"/>
    </source>
</evidence>
<dbReference type="Proteomes" id="UP000198409">
    <property type="component" value="Unassembled WGS sequence"/>
</dbReference>
<name>A0A238US22_9RHOB</name>
<protein>
    <submittedName>
        <fullName evidence="8">16S rRNA (Cytosine967-C5)-methyltransferase</fullName>
    </submittedName>
    <submittedName>
        <fullName evidence="9">RsmB/NOP family class I SAM-dependent RNA methyltransferase</fullName>
    </submittedName>
</protein>
<dbReference type="Proteomes" id="UP000292859">
    <property type="component" value="Unassembled WGS sequence"/>
</dbReference>
<evidence type="ECO:0000256" key="5">
    <source>
        <dbReference type="PROSITE-ProRule" id="PRU01023"/>
    </source>
</evidence>
<reference evidence="8" key="2">
    <citation type="submission" date="2017-06" db="EMBL/GenBank/DDBJ databases">
        <authorList>
            <person name="Kim H.J."/>
            <person name="Triplett B.A."/>
        </authorList>
    </citation>
    <scope>NUCLEOTIDE SEQUENCE [LARGE SCALE GENOMIC DNA]</scope>
    <source>
        <strain evidence="8">DSM 26170</strain>
    </source>
</reference>
<evidence type="ECO:0000256" key="2">
    <source>
        <dbReference type="ARBA" id="ARBA00022679"/>
    </source>
</evidence>
<dbReference type="RefSeq" id="WP_089386412.1">
    <property type="nucleotide sequence ID" value="NZ_FZNM01000001.1"/>
</dbReference>
<dbReference type="AlphaFoldDB" id="A0A238US22"/>
<dbReference type="InterPro" id="IPR001678">
    <property type="entry name" value="MeTrfase_RsmB-F_NOP2_dom"/>
</dbReference>
<dbReference type="GO" id="GO:0001510">
    <property type="term" value="P:RNA methylation"/>
    <property type="evidence" value="ECO:0007669"/>
    <property type="project" value="InterPro"/>
</dbReference>
<dbReference type="InterPro" id="IPR054728">
    <property type="entry name" value="RsmB-like_ferredoxin"/>
</dbReference>
<dbReference type="InterPro" id="IPR029063">
    <property type="entry name" value="SAM-dependent_MTases_sf"/>
</dbReference>
<evidence type="ECO:0000256" key="4">
    <source>
        <dbReference type="ARBA" id="ARBA00022884"/>
    </source>
</evidence>
<dbReference type="CDD" id="cd02440">
    <property type="entry name" value="AdoMet_MTases"/>
    <property type="match status" value="1"/>
</dbReference>
<dbReference type="EMBL" id="SIRL01000001">
    <property type="protein sequence ID" value="TBN52917.1"/>
    <property type="molecule type" value="Genomic_DNA"/>
</dbReference>
<accession>A0A238US22</accession>
<reference evidence="9 11" key="3">
    <citation type="submission" date="2019-02" db="EMBL/GenBank/DDBJ databases">
        <authorList>
            <person name="Zhang G."/>
        </authorList>
    </citation>
    <scope>NUCLEOTIDE SEQUENCE [LARGE SCALE GENOMIC DNA]</scope>
    <source>
        <strain evidence="9 11">CMB17</strain>
    </source>
</reference>
<reference evidence="10" key="1">
    <citation type="submission" date="2017-06" db="EMBL/GenBank/DDBJ databases">
        <authorList>
            <person name="Varghese N."/>
            <person name="Submissions S."/>
        </authorList>
    </citation>
    <scope>NUCLEOTIDE SEQUENCE [LARGE SCALE GENOMIC DNA]</scope>
    <source>
        <strain evidence="10">DSM 26170</strain>
    </source>
</reference>
<comment type="caution">
    <text evidence="5">Lacks conserved residue(s) required for the propagation of feature annotation.</text>
</comment>
<dbReference type="InterPro" id="IPR049560">
    <property type="entry name" value="MeTrfase_RsmB-F_NOP2_cat"/>
</dbReference>
<dbReference type="Pfam" id="PF01189">
    <property type="entry name" value="Methyltr_RsmB-F"/>
    <property type="match status" value="1"/>
</dbReference>
<dbReference type="EMBL" id="FZNM01000001">
    <property type="protein sequence ID" value="SNR24467.1"/>
    <property type="molecule type" value="Genomic_DNA"/>
</dbReference>
<feature type="binding site" evidence="5">
    <location>
        <position position="245"/>
    </location>
    <ligand>
        <name>S-adenosyl-L-methionine</name>
        <dbReference type="ChEBI" id="CHEBI:59789"/>
    </ligand>
</feature>
<dbReference type="PRINTS" id="PR02008">
    <property type="entry name" value="RCMTFAMILY"/>
</dbReference>
<evidence type="ECO:0000313" key="11">
    <source>
        <dbReference type="Proteomes" id="UP000292859"/>
    </source>
</evidence>
<evidence type="ECO:0000256" key="1">
    <source>
        <dbReference type="ARBA" id="ARBA00022603"/>
    </source>
</evidence>
<dbReference type="SUPFAM" id="SSF53335">
    <property type="entry name" value="S-adenosyl-L-methionine-dependent methyltransferases"/>
    <property type="match status" value="1"/>
</dbReference>
<evidence type="ECO:0000313" key="10">
    <source>
        <dbReference type="Proteomes" id="UP000198409"/>
    </source>
</evidence>
<dbReference type="GO" id="GO:0008173">
    <property type="term" value="F:RNA methyltransferase activity"/>
    <property type="evidence" value="ECO:0007669"/>
    <property type="project" value="InterPro"/>
</dbReference>
<evidence type="ECO:0000313" key="9">
    <source>
        <dbReference type="EMBL" id="TBN52917.1"/>
    </source>
</evidence>
<feature type="binding site" evidence="5">
    <location>
        <position position="281"/>
    </location>
    <ligand>
        <name>S-adenosyl-L-methionine</name>
        <dbReference type="ChEBI" id="CHEBI:59789"/>
    </ligand>
</feature>
<gene>
    <name evidence="9" type="ORF">EYF88_01550</name>
    <name evidence="8" type="ORF">SAMN06265378_101313</name>
</gene>
<dbReference type="GO" id="GO:0003723">
    <property type="term" value="F:RNA binding"/>
    <property type="evidence" value="ECO:0007669"/>
    <property type="project" value="UniProtKB-UniRule"/>
</dbReference>
<keyword evidence="4 5" id="KW-0694">RNA-binding</keyword>
<organism evidence="8 10">
    <name type="scientific">Paracoccus sediminis</name>
    <dbReference type="NCBI Taxonomy" id="1214787"/>
    <lineage>
        <taxon>Bacteria</taxon>
        <taxon>Pseudomonadati</taxon>
        <taxon>Pseudomonadota</taxon>
        <taxon>Alphaproteobacteria</taxon>
        <taxon>Rhodobacterales</taxon>
        <taxon>Paracoccaceae</taxon>
        <taxon>Paracoccus</taxon>
    </lineage>
</organism>
<feature type="region of interest" description="Disordered" evidence="6">
    <location>
        <begin position="86"/>
        <end position="107"/>
    </location>
</feature>
<evidence type="ECO:0000313" key="8">
    <source>
        <dbReference type="EMBL" id="SNR24467.1"/>
    </source>
</evidence>
<dbReference type="InterPro" id="IPR023267">
    <property type="entry name" value="RCMT"/>
</dbReference>
<evidence type="ECO:0000256" key="3">
    <source>
        <dbReference type="ARBA" id="ARBA00022691"/>
    </source>
</evidence>
<feature type="active site" description="Nucleophile" evidence="5">
    <location>
        <position position="334"/>
    </location>
</feature>
<evidence type="ECO:0000259" key="7">
    <source>
        <dbReference type="PROSITE" id="PS51686"/>
    </source>
</evidence>
<dbReference type="Pfam" id="PF22458">
    <property type="entry name" value="RsmF-B_ferredox"/>
    <property type="match status" value="1"/>
</dbReference>
<feature type="domain" description="SAM-dependent MTase RsmB/NOP-type" evidence="7">
    <location>
        <begin position="131"/>
        <end position="380"/>
    </location>
</feature>
<dbReference type="PROSITE" id="PS51686">
    <property type="entry name" value="SAM_MT_RSMB_NOP"/>
    <property type="match status" value="1"/>
</dbReference>
<dbReference type="PANTHER" id="PTHR22807">
    <property type="entry name" value="NOP2 YEAST -RELATED NOL1/NOP2/FMU SUN DOMAIN-CONTAINING"/>
    <property type="match status" value="1"/>
</dbReference>
<dbReference type="Gene3D" id="3.40.50.150">
    <property type="entry name" value="Vaccinia Virus protein VP39"/>
    <property type="match status" value="1"/>
</dbReference>
<keyword evidence="1 5" id="KW-0489">Methyltransferase</keyword>
<keyword evidence="11" id="KW-1185">Reference proteome</keyword>
<keyword evidence="3 5" id="KW-0949">S-adenosyl-L-methionine</keyword>
<comment type="similarity">
    <text evidence="5">Belongs to the class I-like SAM-binding methyltransferase superfamily. RsmB/NOP family.</text>
</comment>
<keyword evidence="2 5" id="KW-0808">Transferase</keyword>
<dbReference type="PANTHER" id="PTHR22807:SF53">
    <property type="entry name" value="RIBOSOMAL RNA SMALL SUBUNIT METHYLTRANSFERASE B-RELATED"/>
    <property type="match status" value="1"/>
</dbReference>